<dbReference type="InterPro" id="IPR050508">
    <property type="entry name" value="Methyltransf_Superfamily"/>
</dbReference>
<dbReference type="EMBL" id="JAGWCR010000001">
    <property type="protein sequence ID" value="MBS3647563.1"/>
    <property type="molecule type" value="Genomic_DNA"/>
</dbReference>
<keyword evidence="3" id="KW-0489">Methyltransferase</keyword>
<dbReference type="Gene3D" id="3.40.50.150">
    <property type="entry name" value="Vaccinia Virus protein VP39"/>
    <property type="match status" value="1"/>
</dbReference>
<dbReference type="AlphaFoldDB" id="A0A942DVM8"/>
<feature type="region of interest" description="Disordered" evidence="1">
    <location>
        <begin position="386"/>
        <end position="416"/>
    </location>
</feature>
<proteinExistence type="predicted"/>
<dbReference type="Proteomes" id="UP000680348">
    <property type="component" value="Unassembled WGS sequence"/>
</dbReference>
<dbReference type="GO" id="GO:0008757">
    <property type="term" value="F:S-adenosylmethionine-dependent methyltransferase activity"/>
    <property type="evidence" value="ECO:0007669"/>
    <property type="project" value="InterPro"/>
</dbReference>
<evidence type="ECO:0000313" key="4">
    <source>
        <dbReference type="Proteomes" id="UP000680348"/>
    </source>
</evidence>
<feature type="domain" description="Methyltransferase type 11" evidence="2">
    <location>
        <begin position="154"/>
        <end position="254"/>
    </location>
</feature>
<name>A0A942DVM8_9HYPH</name>
<reference evidence="3" key="1">
    <citation type="submission" date="2021-04" db="EMBL/GenBank/DDBJ databases">
        <title>Pseudaminobacter soli sp. nov., isolated from paddy soil contaminated by heavy metals.</title>
        <authorList>
            <person name="Zhang K."/>
        </authorList>
    </citation>
    <scope>NUCLEOTIDE SEQUENCE</scope>
    <source>
        <strain evidence="3">19-2017</strain>
    </source>
</reference>
<evidence type="ECO:0000259" key="2">
    <source>
        <dbReference type="Pfam" id="PF08241"/>
    </source>
</evidence>
<keyword evidence="3" id="KW-0808">Transferase</keyword>
<sequence>MSLDGKLDLTEPYEPLARRISGAQTMEAALVGLILETESLSALQILLREEAARTKDESGAVQIAEMQQFLRRHPQSWRQVRGAAKAVDHARGNETPEEVLARLAESFDAAAAISPAAGVALYSLGDEGKLAAMTDEAVEWLEQQGLIAPDRELLDLGCGSGRFEQALSPKVRRIVGTEISPRMLECSGKRCSGLTNVQFRLTDGRDLGGFRDRSFDCILAVDSFPYLVLAGGGIAAAHVRDSGRVLRAGGSLVILNYSYEGGFETQQAEVTELGRLAGLELTSAAKNPFRLWDGSAFQLDKPGPSLRGRSMGRGSTLRARIRVALVGVRDRSLGRFRAAAPLLRIPLLAADVTRGGLLVAPAGGLVRNLLARPAAWPSDASSLLPAQPMRHDFDPAQIGEPFPAASRWSGNERRSK</sequence>
<dbReference type="CDD" id="cd02440">
    <property type="entry name" value="AdoMet_MTases"/>
    <property type="match status" value="1"/>
</dbReference>
<dbReference type="Pfam" id="PF08241">
    <property type="entry name" value="Methyltransf_11"/>
    <property type="match status" value="1"/>
</dbReference>
<organism evidence="3 4">
    <name type="scientific">Pseudaminobacter soli</name>
    <name type="common">ex Zhang et al. 2022</name>
    <dbReference type="NCBI Taxonomy" id="2831468"/>
    <lineage>
        <taxon>Bacteria</taxon>
        <taxon>Pseudomonadati</taxon>
        <taxon>Pseudomonadota</taxon>
        <taxon>Alphaproteobacteria</taxon>
        <taxon>Hyphomicrobiales</taxon>
        <taxon>Phyllobacteriaceae</taxon>
        <taxon>Pseudaminobacter</taxon>
    </lineage>
</organism>
<keyword evidence="4" id="KW-1185">Reference proteome</keyword>
<dbReference type="PANTHER" id="PTHR42912">
    <property type="entry name" value="METHYLTRANSFERASE"/>
    <property type="match status" value="1"/>
</dbReference>
<dbReference type="GO" id="GO:0032259">
    <property type="term" value="P:methylation"/>
    <property type="evidence" value="ECO:0007669"/>
    <property type="project" value="UniProtKB-KW"/>
</dbReference>
<evidence type="ECO:0000256" key="1">
    <source>
        <dbReference type="SAM" id="MobiDB-lite"/>
    </source>
</evidence>
<comment type="caution">
    <text evidence="3">The sequence shown here is derived from an EMBL/GenBank/DDBJ whole genome shotgun (WGS) entry which is preliminary data.</text>
</comment>
<dbReference type="InterPro" id="IPR029063">
    <property type="entry name" value="SAM-dependent_MTases_sf"/>
</dbReference>
<dbReference type="SUPFAM" id="SSF53335">
    <property type="entry name" value="S-adenosyl-L-methionine-dependent methyltransferases"/>
    <property type="match status" value="1"/>
</dbReference>
<evidence type="ECO:0000313" key="3">
    <source>
        <dbReference type="EMBL" id="MBS3647563.1"/>
    </source>
</evidence>
<protein>
    <submittedName>
        <fullName evidence="3">Class I SAM-dependent methyltransferase</fullName>
    </submittedName>
</protein>
<accession>A0A942DVM8</accession>
<dbReference type="InterPro" id="IPR013216">
    <property type="entry name" value="Methyltransf_11"/>
</dbReference>
<gene>
    <name evidence="3" type="ORF">KEU06_02840</name>
</gene>